<dbReference type="AlphaFoldDB" id="A0A8S4QP56"/>
<proteinExistence type="predicted"/>
<keyword evidence="2" id="KW-0285">Flavoprotein</keyword>
<dbReference type="PANTHER" id="PTHR43884:SF12">
    <property type="entry name" value="ISOVALERYL-COA DEHYDROGENASE, MITOCHONDRIAL-RELATED"/>
    <property type="match status" value="1"/>
</dbReference>
<dbReference type="OrthoDB" id="9988775at2759"/>
<dbReference type="Proteomes" id="UP000838756">
    <property type="component" value="Unassembled WGS sequence"/>
</dbReference>
<dbReference type="InterPro" id="IPR006091">
    <property type="entry name" value="Acyl-CoA_Oxase/DH_mid-dom"/>
</dbReference>
<dbReference type="SUPFAM" id="SSF56645">
    <property type="entry name" value="Acyl-CoA dehydrogenase NM domain-like"/>
    <property type="match status" value="1"/>
</dbReference>
<dbReference type="GO" id="GO:0008470">
    <property type="term" value="F:3-methylbutanoyl-CoA dehydrogenase activity"/>
    <property type="evidence" value="ECO:0007669"/>
    <property type="project" value="TreeGrafter"/>
</dbReference>
<evidence type="ECO:0000256" key="2">
    <source>
        <dbReference type="ARBA" id="ARBA00022630"/>
    </source>
</evidence>
<gene>
    <name evidence="5" type="primary">jg46</name>
    <name evidence="5" type="ORF">PAEG_LOCUS4521</name>
</gene>
<reference evidence="5" key="1">
    <citation type="submission" date="2022-03" db="EMBL/GenBank/DDBJ databases">
        <authorList>
            <person name="Lindestad O."/>
        </authorList>
    </citation>
    <scope>NUCLEOTIDE SEQUENCE</scope>
</reference>
<protein>
    <submittedName>
        <fullName evidence="5">Jg46 protein</fullName>
    </submittedName>
</protein>
<organism evidence="5 6">
    <name type="scientific">Pararge aegeria aegeria</name>
    <dbReference type="NCBI Taxonomy" id="348720"/>
    <lineage>
        <taxon>Eukaryota</taxon>
        <taxon>Metazoa</taxon>
        <taxon>Ecdysozoa</taxon>
        <taxon>Arthropoda</taxon>
        <taxon>Hexapoda</taxon>
        <taxon>Insecta</taxon>
        <taxon>Pterygota</taxon>
        <taxon>Neoptera</taxon>
        <taxon>Endopterygota</taxon>
        <taxon>Lepidoptera</taxon>
        <taxon>Glossata</taxon>
        <taxon>Ditrysia</taxon>
        <taxon>Papilionoidea</taxon>
        <taxon>Nymphalidae</taxon>
        <taxon>Satyrinae</taxon>
        <taxon>Satyrini</taxon>
        <taxon>Parargina</taxon>
        <taxon>Pararge</taxon>
    </lineage>
</organism>
<evidence type="ECO:0000259" key="4">
    <source>
        <dbReference type="Pfam" id="PF02770"/>
    </source>
</evidence>
<dbReference type="Gene3D" id="2.40.110.10">
    <property type="entry name" value="Butyryl-CoA Dehydrogenase, subunit A, domain 2"/>
    <property type="match status" value="1"/>
</dbReference>
<feature type="domain" description="Acyl-CoA oxidase/dehydrogenase middle" evidence="4">
    <location>
        <begin position="82"/>
        <end position="132"/>
    </location>
</feature>
<name>A0A8S4QP56_9NEOP</name>
<keyword evidence="3" id="KW-0274">FAD</keyword>
<keyword evidence="6" id="KW-1185">Reference proteome</keyword>
<dbReference type="InterPro" id="IPR046373">
    <property type="entry name" value="Acyl-CoA_Oxase/DH_mid-dom_sf"/>
</dbReference>
<dbReference type="Pfam" id="PF02770">
    <property type="entry name" value="Acyl-CoA_dh_M"/>
    <property type="match status" value="1"/>
</dbReference>
<comment type="caution">
    <text evidence="5">The sequence shown here is derived from an EMBL/GenBank/DDBJ whole genome shotgun (WGS) entry which is preliminary data.</text>
</comment>
<sequence>LRLHIPLRTLCRTLRQAGFLTMFSFTVEESDIFNYLNAHNLEQLDVRAGIRTRPPESEVELLLTVLSPLHTYLYYKHITHKVYAKTNFSSKPQHGISAFLIEKDYPGFSTAQKLDKLGMRGSNTGELVFEDCKNEKGLGRCLPRLAQCRFVDFTRL</sequence>
<dbReference type="GO" id="GO:0006552">
    <property type="term" value="P:L-leucine catabolic process"/>
    <property type="evidence" value="ECO:0007669"/>
    <property type="project" value="TreeGrafter"/>
</dbReference>
<dbReference type="PANTHER" id="PTHR43884">
    <property type="entry name" value="ACYL-COA DEHYDROGENASE"/>
    <property type="match status" value="1"/>
</dbReference>
<comment type="cofactor">
    <cofactor evidence="1">
        <name>FAD</name>
        <dbReference type="ChEBI" id="CHEBI:57692"/>
    </cofactor>
</comment>
<evidence type="ECO:0000256" key="1">
    <source>
        <dbReference type="ARBA" id="ARBA00001974"/>
    </source>
</evidence>
<evidence type="ECO:0000256" key="3">
    <source>
        <dbReference type="ARBA" id="ARBA00022827"/>
    </source>
</evidence>
<dbReference type="GO" id="GO:0005739">
    <property type="term" value="C:mitochondrion"/>
    <property type="evidence" value="ECO:0007669"/>
    <property type="project" value="TreeGrafter"/>
</dbReference>
<dbReference type="EMBL" id="CAKXAJ010015658">
    <property type="protein sequence ID" value="CAH2216475.1"/>
    <property type="molecule type" value="Genomic_DNA"/>
</dbReference>
<evidence type="ECO:0000313" key="6">
    <source>
        <dbReference type="Proteomes" id="UP000838756"/>
    </source>
</evidence>
<feature type="non-terminal residue" evidence="5">
    <location>
        <position position="1"/>
    </location>
</feature>
<dbReference type="InterPro" id="IPR009100">
    <property type="entry name" value="AcylCoA_DH/oxidase_NM_dom_sf"/>
</dbReference>
<evidence type="ECO:0000313" key="5">
    <source>
        <dbReference type="EMBL" id="CAH2216475.1"/>
    </source>
</evidence>
<accession>A0A8S4QP56</accession>